<dbReference type="EnsemblProtists" id="EOD22145">
    <property type="protein sequence ID" value="EOD22145"/>
    <property type="gene ID" value="EMIHUDRAFT_354677"/>
</dbReference>
<dbReference type="HOGENOM" id="CLU_020336_4_0_1"/>
<dbReference type="STRING" id="2903.R1E5T7"/>
<dbReference type="PANTHER" id="PTHR43433">
    <property type="entry name" value="HYDROLASE, ALPHA/BETA FOLD FAMILY PROTEIN"/>
    <property type="match status" value="1"/>
</dbReference>
<protein>
    <recommendedName>
        <fullName evidence="1">AB hydrolase-1 domain-containing protein</fullName>
    </recommendedName>
</protein>
<dbReference type="SUPFAM" id="SSF53474">
    <property type="entry name" value="alpha/beta-Hydrolases"/>
    <property type="match status" value="1"/>
</dbReference>
<reference evidence="3" key="1">
    <citation type="journal article" date="2013" name="Nature">
        <title>Pan genome of the phytoplankton Emiliania underpins its global distribution.</title>
        <authorList>
            <person name="Read B.A."/>
            <person name="Kegel J."/>
            <person name="Klute M.J."/>
            <person name="Kuo A."/>
            <person name="Lefebvre S.C."/>
            <person name="Maumus F."/>
            <person name="Mayer C."/>
            <person name="Miller J."/>
            <person name="Monier A."/>
            <person name="Salamov A."/>
            <person name="Young J."/>
            <person name="Aguilar M."/>
            <person name="Claverie J.M."/>
            <person name="Frickenhaus S."/>
            <person name="Gonzalez K."/>
            <person name="Herman E.K."/>
            <person name="Lin Y.C."/>
            <person name="Napier J."/>
            <person name="Ogata H."/>
            <person name="Sarno A.F."/>
            <person name="Shmutz J."/>
            <person name="Schroeder D."/>
            <person name="de Vargas C."/>
            <person name="Verret F."/>
            <person name="von Dassow P."/>
            <person name="Valentin K."/>
            <person name="Van de Peer Y."/>
            <person name="Wheeler G."/>
            <person name="Dacks J.B."/>
            <person name="Delwiche C.F."/>
            <person name="Dyhrman S.T."/>
            <person name="Glockner G."/>
            <person name="John U."/>
            <person name="Richards T."/>
            <person name="Worden A.Z."/>
            <person name="Zhang X."/>
            <person name="Grigoriev I.V."/>
            <person name="Allen A.E."/>
            <person name="Bidle K."/>
            <person name="Borodovsky M."/>
            <person name="Bowler C."/>
            <person name="Brownlee C."/>
            <person name="Cock J.M."/>
            <person name="Elias M."/>
            <person name="Gladyshev V.N."/>
            <person name="Groth M."/>
            <person name="Guda C."/>
            <person name="Hadaegh A."/>
            <person name="Iglesias-Rodriguez M.D."/>
            <person name="Jenkins J."/>
            <person name="Jones B.M."/>
            <person name="Lawson T."/>
            <person name="Leese F."/>
            <person name="Lindquist E."/>
            <person name="Lobanov A."/>
            <person name="Lomsadze A."/>
            <person name="Malik S.B."/>
            <person name="Marsh M.E."/>
            <person name="Mackinder L."/>
            <person name="Mock T."/>
            <person name="Mueller-Roeber B."/>
            <person name="Pagarete A."/>
            <person name="Parker M."/>
            <person name="Probert I."/>
            <person name="Quesneville H."/>
            <person name="Raines C."/>
            <person name="Rensing S.A."/>
            <person name="Riano-Pachon D.M."/>
            <person name="Richier S."/>
            <person name="Rokitta S."/>
            <person name="Shiraiwa Y."/>
            <person name="Soanes D.M."/>
            <person name="van der Giezen M."/>
            <person name="Wahlund T.M."/>
            <person name="Williams B."/>
            <person name="Wilson W."/>
            <person name="Wolfe G."/>
            <person name="Wurch L.L."/>
        </authorList>
    </citation>
    <scope>NUCLEOTIDE SEQUENCE</scope>
</reference>
<dbReference type="InterPro" id="IPR029058">
    <property type="entry name" value="AB_hydrolase_fold"/>
</dbReference>
<accession>A0A0D3JF60</accession>
<feature type="domain" description="AB hydrolase-1" evidence="1">
    <location>
        <begin position="1"/>
        <end position="195"/>
    </location>
</feature>
<proteinExistence type="predicted"/>
<dbReference type="InterPro" id="IPR000073">
    <property type="entry name" value="AB_hydrolase_1"/>
</dbReference>
<dbReference type="Proteomes" id="UP000013827">
    <property type="component" value="Unassembled WGS sequence"/>
</dbReference>
<evidence type="ECO:0000313" key="2">
    <source>
        <dbReference type="EnsemblProtists" id="EOD22145"/>
    </source>
</evidence>
<dbReference type="Gene3D" id="3.40.50.1820">
    <property type="entry name" value="alpha/beta hydrolase"/>
    <property type="match status" value="1"/>
</dbReference>
<dbReference type="Pfam" id="PF00561">
    <property type="entry name" value="Abhydrolase_1"/>
    <property type="match status" value="1"/>
</dbReference>
<dbReference type="PRINTS" id="PR00111">
    <property type="entry name" value="ABHYDROLASE"/>
</dbReference>
<name>A0A0D3JF60_EMIH1</name>
<keyword evidence="3" id="KW-1185">Reference proteome</keyword>
<dbReference type="AlphaFoldDB" id="A0A0D3JF60"/>
<dbReference type="GeneID" id="17267692"/>
<dbReference type="OMA" id="GFARTMH"/>
<dbReference type="KEGG" id="ehx:EMIHUDRAFT_354677"/>
<organism evidence="2 3">
    <name type="scientific">Emiliania huxleyi (strain CCMP1516)</name>
    <dbReference type="NCBI Taxonomy" id="280463"/>
    <lineage>
        <taxon>Eukaryota</taxon>
        <taxon>Haptista</taxon>
        <taxon>Haptophyta</taxon>
        <taxon>Prymnesiophyceae</taxon>
        <taxon>Isochrysidales</taxon>
        <taxon>Noelaerhabdaceae</taxon>
        <taxon>Emiliania</taxon>
    </lineage>
</organism>
<dbReference type="InterPro" id="IPR050471">
    <property type="entry name" value="AB_hydrolase"/>
</dbReference>
<dbReference type="RefSeq" id="XP_005774574.1">
    <property type="nucleotide sequence ID" value="XM_005774517.1"/>
</dbReference>
<dbReference type="PANTHER" id="PTHR43433:SF5">
    <property type="entry name" value="AB HYDROLASE-1 DOMAIN-CONTAINING PROTEIN"/>
    <property type="match status" value="1"/>
</dbReference>
<evidence type="ECO:0000313" key="3">
    <source>
        <dbReference type="Proteomes" id="UP000013827"/>
    </source>
</evidence>
<evidence type="ECO:0000259" key="1">
    <source>
        <dbReference type="Pfam" id="PF00561"/>
    </source>
</evidence>
<dbReference type="PaxDb" id="2903-EOD22145"/>
<reference evidence="2" key="2">
    <citation type="submission" date="2024-10" db="UniProtKB">
        <authorList>
            <consortium name="EnsemblProtists"/>
        </authorList>
    </citation>
    <scope>IDENTIFICATION</scope>
</reference>
<sequence length="202" mass="20852">HRGIGGSPAPAGPYSIPMLARDALAVMDSAGVDRAAVLGISMGGMVAQEMAITAPARVSGLVLGCTMHGGKEAHPPPASFFETCSGLADGEPAATDAFLRAMLPPSALEGPAGERLLAQFHASFVQQRRDAEGLSGQLAAMMRFNSTKRLGSLGDCPTLVVTGSDDVVVPPANAASIAKKVPGAELLTWPDAGHFWWQHRTV</sequence>